<organism evidence="3 4">
    <name type="scientific">Panacagrimonas perspica</name>
    <dbReference type="NCBI Taxonomy" id="381431"/>
    <lineage>
        <taxon>Bacteria</taxon>
        <taxon>Pseudomonadati</taxon>
        <taxon>Pseudomonadota</taxon>
        <taxon>Gammaproteobacteria</taxon>
        <taxon>Nevskiales</taxon>
        <taxon>Nevskiaceae</taxon>
        <taxon>Panacagrimonas</taxon>
    </lineage>
</organism>
<evidence type="ECO:0000313" key="3">
    <source>
        <dbReference type="EMBL" id="TDU28048.1"/>
    </source>
</evidence>
<evidence type="ECO:0000313" key="4">
    <source>
        <dbReference type="Proteomes" id="UP000295341"/>
    </source>
</evidence>
<reference evidence="3 4" key="1">
    <citation type="submission" date="2019-03" db="EMBL/GenBank/DDBJ databases">
        <title>Genomic Encyclopedia of Type Strains, Phase IV (KMG-IV): sequencing the most valuable type-strain genomes for metagenomic binning, comparative biology and taxonomic classification.</title>
        <authorList>
            <person name="Goeker M."/>
        </authorList>
    </citation>
    <scope>NUCLEOTIDE SEQUENCE [LARGE SCALE GENOMIC DNA]</scope>
    <source>
        <strain evidence="3 4">DSM 26377</strain>
    </source>
</reference>
<dbReference type="GO" id="GO:0016989">
    <property type="term" value="F:sigma factor antagonist activity"/>
    <property type="evidence" value="ECO:0007669"/>
    <property type="project" value="TreeGrafter"/>
</dbReference>
<feature type="transmembrane region" description="Helical" evidence="1">
    <location>
        <begin position="94"/>
        <end position="114"/>
    </location>
</feature>
<dbReference type="PANTHER" id="PTHR37461:SF1">
    <property type="entry name" value="ANTI-SIGMA-K FACTOR RSKA"/>
    <property type="match status" value="1"/>
</dbReference>
<protein>
    <submittedName>
        <fullName evidence="3">Anti-sigma-K factor RskA</fullName>
    </submittedName>
</protein>
<dbReference type="OrthoDB" id="5298046at2"/>
<accession>A0A4R7P390</accession>
<comment type="caution">
    <text evidence="3">The sequence shown here is derived from an EMBL/GenBank/DDBJ whole genome shotgun (WGS) entry which is preliminary data.</text>
</comment>
<evidence type="ECO:0000256" key="1">
    <source>
        <dbReference type="SAM" id="Phobius"/>
    </source>
</evidence>
<dbReference type="Pfam" id="PF10099">
    <property type="entry name" value="RskA_C"/>
    <property type="match status" value="1"/>
</dbReference>
<keyword evidence="4" id="KW-1185">Reference proteome</keyword>
<dbReference type="RefSeq" id="WP_133881637.1">
    <property type="nucleotide sequence ID" value="NZ_MWIN01000010.1"/>
</dbReference>
<evidence type="ECO:0000259" key="2">
    <source>
        <dbReference type="Pfam" id="PF10099"/>
    </source>
</evidence>
<dbReference type="InterPro" id="IPR051474">
    <property type="entry name" value="Anti-sigma-K/W_factor"/>
</dbReference>
<dbReference type="AlphaFoldDB" id="A0A4R7P390"/>
<gene>
    <name evidence="3" type="ORF">DFR24_2407</name>
</gene>
<dbReference type="Proteomes" id="UP000295341">
    <property type="component" value="Unassembled WGS sequence"/>
</dbReference>
<dbReference type="EMBL" id="SOBT01000009">
    <property type="protein sequence ID" value="TDU28048.1"/>
    <property type="molecule type" value="Genomic_DNA"/>
</dbReference>
<keyword evidence="1" id="KW-1133">Transmembrane helix</keyword>
<dbReference type="GO" id="GO:0005886">
    <property type="term" value="C:plasma membrane"/>
    <property type="evidence" value="ECO:0007669"/>
    <property type="project" value="InterPro"/>
</dbReference>
<dbReference type="PANTHER" id="PTHR37461">
    <property type="entry name" value="ANTI-SIGMA-K FACTOR RSKA"/>
    <property type="match status" value="1"/>
</dbReference>
<keyword evidence="1" id="KW-0472">Membrane</keyword>
<proteinExistence type="predicted"/>
<keyword evidence="1" id="KW-0812">Transmembrane</keyword>
<dbReference type="GO" id="GO:0006417">
    <property type="term" value="P:regulation of translation"/>
    <property type="evidence" value="ECO:0007669"/>
    <property type="project" value="TreeGrafter"/>
</dbReference>
<dbReference type="InterPro" id="IPR018764">
    <property type="entry name" value="RskA_C"/>
</dbReference>
<feature type="domain" description="Anti-sigma K factor RskA C-terminal" evidence="2">
    <location>
        <begin position="101"/>
        <end position="239"/>
    </location>
</feature>
<sequence>MNYRSTKLRQALASEYVAGTLIGAARKRFKRLMAEDPTLLEEVRYWEERFGDLGIFEPVPPRELVWTEIEQRIYQTAGNVIPIVAKRQQRSLMFWRLWAGLATAATVVLAVMLVREQPARAPLLPDRPQVVERLVQAQAYVAALKLPNEDGQWTVSVLPDSRALRVIASEPAKLKEDEDYELWWMADDGSVTSLGLLPREGAWQVLLPLHLRVKASGRVAVSLEQAGGSQAENGPSGPVLLAAPLVPSV</sequence>
<name>A0A4R7P390_9GAMM</name>